<evidence type="ECO:0000256" key="1">
    <source>
        <dbReference type="SAM" id="MobiDB-lite"/>
    </source>
</evidence>
<name>A0A7R9J0U9_TIMCA</name>
<sequence length="110" mass="12019">MNTIHNTSYSSPIAYLVLTDSSQLTADGFEKLPDQIMYPYAEKNLGMTEANSVTKESGQARSGGEKGEWIYHVFCTTHSEGGTLGFNPKTKGGFEYRPPTNKGASGSFRE</sequence>
<gene>
    <name evidence="2" type="ORF">TCMB3V08_LOCUS3036</name>
</gene>
<evidence type="ECO:0000313" key="2">
    <source>
        <dbReference type="EMBL" id="CAD7570331.1"/>
    </source>
</evidence>
<reference evidence="2" key="1">
    <citation type="submission" date="2020-11" db="EMBL/GenBank/DDBJ databases">
        <authorList>
            <person name="Tran Van P."/>
        </authorList>
    </citation>
    <scope>NUCLEOTIDE SEQUENCE</scope>
</reference>
<protein>
    <submittedName>
        <fullName evidence="2">(California timema) hypothetical protein</fullName>
    </submittedName>
</protein>
<feature type="region of interest" description="Disordered" evidence="1">
    <location>
        <begin position="86"/>
        <end position="110"/>
    </location>
</feature>
<dbReference type="EMBL" id="OE180008">
    <property type="protein sequence ID" value="CAD7570331.1"/>
    <property type="molecule type" value="Genomic_DNA"/>
</dbReference>
<accession>A0A7R9J0U9</accession>
<dbReference type="AlphaFoldDB" id="A0A7R9J0U9"/>
<organism evidence="2">
    <name type="scientific">Timema californicum</name>
    <name type="common">California timema</name>
    <name type="synonym">Walking stick</name>
    <dbReference type="NCBI Taxonomy" id="61474"/>
    <lineage>
        <taxon>Eukaryota</taxon>
        <taxon>Metazoa</taxon>
        <taxon>Ecdysozoa</taxon>
        <taxon>Arthropoda</taxon>
        <taxon>Hexapoda</taxon>
        <taxon>Insecta</taxon>
        <taxon>Pterygota</taxon>
        <taxon>Neoptera</taxon>
        <taxon>Polyneoptera</taxon>
        <taxon>Phasmatodea</taxon>
        <taxon>Timematodea</taxon>
        <taxon>Timematoidea</taxon>
        <taxon>Timematidae</taxon>
        <taxon>Timema</taxon>
    </lineage>
</organism>
<proteinExistence type="predicted"/>